<comment type="similarity">
    <text evidence="1 3">Belongs to the short-chain dehydrogenases/reductases (SDR) family.</text>
</comment>
<dbReference type="RefSeq" id="XP_062793446.1">
    <property type="nucleotide sequence ID" value="XM_062937395.1"/>
</dbReference>
<dbReference type="PANTHER" id="PTHR44169:SF6">
    <property type="entry name" value="NADPH-DEPENDENT 1-ACYLDIHYDROXYACETONE PHOSPHATE REDUCTASE"/>
    <property type="match status" value="1"/>
</dbReference>
<sequence>MSASASVSKSDDRRVALITGCSSPNGLGTQTALQLVKRGYKVYATARKVTNMSHLQGKCELLKLDVTDSKSIQDVVRQVSDQNNGRLDLLINNAAITGPAPALDMSLDGFRQILETNLIAPLAVIQASSPLLVKAGNEPAPGSDGKIRKSVVVNMGSLVHWGPAWSSGYNASKAALETLSDTMRIEMANLNVKVVNCETGIVRTDVISHVFDITSTTPTPYYKNFKDIHSRVLQGVKDGAGLIISPEKFAKRFVNAIDRSNPNGKIWIGTMSSLFSWLMPFFETVGLKDWFWRSQNFTGMVEKPRIRSD</sequence>
<dbReference type="GeneID" id="87957817"/>
<accession>A0ABZ1D3U3</accession>
<keyword evidence="2" id="KW-0560">Oxidoreductase</keyword>
<dbReference type="Gene3D" id="3.40.50.720">
    <property type="entry name" value="NAD(P)-binding Rossmann-like Domain"/>
    <property type="match status" value="1"/>
</dbReference>
<gene>
    <name evidence="4" type="ORF">IL334_005687</name>
</gene>
<dbReference type="InterPro" id="IPR002347">
    <property type="entry name" value="SDR_fam"/>
</dbReference>
<evidence type="ECO:0000313" key="5">
    <source>
        <dbReference type="Proteomes" id="UP001329825"/>
    </source>
</evidence>
<keyword evidence="5" id="KW-1185">Reference proteome</keyword>
<dbReference type="PRINTS" id="PR00080">
    <property type="entry name" value="SDRFAMILY"/>
</dbReference>
<dbReference type="Pfam" id="PF00106">
    <property type="entry name" value="adh_short"/>
    <property type="match status" value="1"/>
</dbReference>
<dbReference type="Proteomes" id="UP001329825">
    <property type="component" value="Chromosome 7"/>
</dbReference>
<dbReference type="EMBL" id="CP141887">
    <property type="protein sequence ID" value="WRT68707.1"/>
    <property type="molecule type" value="Genomic_DNA"/>
</dbReference>
<evidence type="ECO:0000256" key="1">
    <source>
        <dbReference type="ARBA" id="ARBA00006484"/>
    </source>
</evidence>
<evidence type="ECO:0008006" key="6">
    <source>
        <dbReference type="Google" id="ProtNLM"/>
    </source>
</evidence>
<proteinExistence type="inferred from homology"/>
<reference evidence="4 5" key="1">
    <citation type="submission" date="2024-01" db="EMBL/GenBank/DDBJ databases">
        <title>Comparative genomics of Cryptococcus and Kwoniella reveals pathogenesis evolution and contrasting modes of karyotype evolution via chromosome fusion or intercentromeric recombination.</title>
        <authorList>
            <person name="Coelho M.A."/>
            <person name="David-Palma M."/>
            <person name="Shea T."/>
            <person name="Bowers K."/>
            <person name="McGinley-Smith S."/>
            <person name="Mohammad A.W."/>
            <person name="Gnirke A."/>
            <person name="Yurkov A.M."/>
            <person name="Nowrousian M."/>
            <person name="Sun S."/>
            <person name="Cuomo C.A."/>
            <person name="Heitman J."/>
        </authorList>
    </citation>
    <scope>NUCLEOTIDE SEQUENCE [LARGE SCALE GENOMIC DNA]</scope>
    <source>
        <strain evidence="4">CBS 11374</strain>
    </source>
</reference>
<dbReference type="PRINTS" id="PR00081">
    <property type="entry name" value="GDHRDH"/>
</dbReference>
<evidence type="ECO:0000256" key="3">
    <source>
        <dbReference type="RuleBase" id="RU000363"/>
    </source>
</evidence>
<dbReference type="InterPro" id="IPR036291">
    <property type="entry name" value="NAD(P)-bd_dom_sf"/>
</dbReference>
<organism evidence="4 5">
    <name type="scientific">Kwoniella shivajii</name>
    <dbReference type="NCBI Taxonomy" id="564305"/>
    <lineage>
        <taxon>Eukaryota</taxon>
        <taxon>Fungi</taxon>
        <taxon>Dikarya</taxon>
        <taxon>Basidiomycota</taxon>
        <taxon>Agaricomycotina</taxon>
        <taxon>Tremellomycetes</taxon>
        <taxon>Tremellales</taxon>
        <taxon>Cryptococcaceae</taxon>
        <taxon>Kwoniella</taxon>
    </lineage>
</organism>
<evidence type="ECO:0000313" key="4">
    <source>
        <dbReference type="EMBL" id="WRT68707.1"/>
    </source>
</evidence>
<protein>
    <recommendedName>
        <fullName evidence="6">NADPH-dependent 1-acyldihydroxyacetone phosphate reductase</fullName>
    </recommendedName>
</protein>
<name>A0ABZ1D3U3_9TREE</name>
<evidence type="ECO:0000256" key="2">
    <source>
        <dbReference type="ARBA" id="ARBA00023002"/>
    </source>
</evidence>
<dbReference type="SUPFAM" id="SSF51735">
    <property type="entry name" value="NAD(P)-binding Rossmann-fold domains"/>
    <property type="match status" value="1"/>
</dbReference>
<dbReference type="PANTHER" id="PTHR44169">
    <property type="entry name" value="NADPH-DEPENDENT 1-ACYLDIHYDROXYACETONE PHOSPHATE REDUCTASE"/>
    <property type="match status" value="1"/>
</dbReference>